<feature type="transmembrane region" description="Helical" evidence="1">
    <location>
        <begin position="174"/>
        <end position="195"/>
    </location>
</feature>
<dbReference type="Proteomes" id="UP001519288">
    <property type="component" value="Unassembled WGS sequence"/>
</dbReference>
<accession>A0ABS4JIQ3</accession>
<keyword evidence="3" id="KW-1185">Reference proteome</keyword>
<keyword evidence="1" id="KW-0812">Transmembrane</keyword>
<dbReference type="SUPFAM" id="SSF158560">
    <property type="entry name" value="BH3980-like"/>
    <property type="match status" value="1"/>
</dbReference>
<dbReference type="EMBL" id="JAGGLD010000002">
    <property type="protein sequence ID" value="MBP2000876.1"/>
    <property type="molecule type" value="Genomic_DNA"/>
</dbReference>
<sequence>MYIHEMIKETHRLRDYMTPENDAYFGEMVRTLRSSRLNEAEGEEVLLRLAKEILKGQDQNKTALDLYEEAPEVHAQRLVDTLFVRQPRSTKDKIKYYIMIPWVALTWVFFIMTLTGFFSKWFGGDLTYTRISTATLLLIAGGSIILIEGLTRFMKPEAKKEELVADQKMNPRTMGIYIGIAAGILIVAVLLVRFLPAFVLSPWDSLILFVIGLAGQKFYFLRKTTNTKSYA</sequence>
<reference evidence="2 3" key="1">
    <citation type="submission" date="2021-03" db="EMBL/GenBank/DDBJ databases">
        <title>Genomic Encyclopedia of Type Strains, Phase IV (KMG-IV): sequencing the most valuable type-strain genomes for metagenomic binning, comparative biology and taxonomic classification.</title>
        <authorList>
            <person name="Goeker M."/>
        </authorList>
    </citation>
    <scope>NUCLEOTIDE SEQUENCE [LARGE SCALE GENOMIC DNA]</scope>
    <source>
        <strain evidence="2 3">DSM 26806</strain>
    </source>
</reference>
<organism evidence="2 3">
    <name type="scientific">Paenibacillus shirakamiensis</name>
    <dbReference type="NCBI Taxonomy" id="1265935"/>
    <lineage>
        <taxon>Bacteria</taxon>
        <taxon>Bacillati</taxon>
        <taxon>Bacillota</taxon>
        <taxon>Bacilli</taxon>
        <taxon>Bacillales</taxon>
        <taxon>Paenibacillaceae</taxon>
        <taxon>Paenibacillus</taxon>
    </lineage>
</organism>
<feature type="transmembrane region" description="Helical" evidence="1">
    <location>
        <begin position="131"/>
        <end position="153"/>
    </location>
</feature>
<keyword evidence="1" id="KW-1133">Transmembrane helix</keyword>
<feature type="transmembrane region" description="Helical" evidence="1">
    <location>
        <begin position="201"/>
        <end position="220"/>
    </location>
</feature>
<name>A0ABS4JIQ3_9BACL</name>
<dbReference type="InterPro" id="IPR009214">
    <property type="entry name" value="DUF1129"/>
</dbReference>
<feature type="transmembrane region" description="Helical" evidence="1">
    <location>
        <begin position="96"/>
        <end position="119"/>
    </location>
</feature>
<gene>
    <name evidence="2" type="ORF">J2Z69_001907</name>
</gene>
<comment type="caution">
    <text evidence="2">The sequence shown here is derived from an EMBL/GenBank/DDBJ whole genome shotgun (WGS) entry which is preliminary data.</text>
</comment>
<dbReference type="Pfam" id="PF06570">
    <property type="entry name" value="DUF1129"/>
    <property type="match status" value="1"/>
</dbReference>
<proteinExistence type="predicted"/>
<dbReference type="RefSeq" id="WP_209861378.1">
    <property type="nucleotide sequence ID" value="NZ_JAGGLD010000002.1"/>
</dbReference>
<keyword evidence="1" id="KW-0472">Membrane</keyword>
<evidence type="ECO:0000313" key="2">
    <source>
        <dbReference type="EMBL" id="MBP2000876.1"/>
    </source>
</evidence>
<evidence type="ECO:0000256" key="1">
    <source>
        <dbReference type="SAM" id="Phobius"/>
    </source>
</evidence>
<protein>
    <submittedName>
        <fullName evidence="2">Membrane-anchored protein</fullName>
    </submittedName>
</protein>
<evidence type="ECO:0000313" key="3">
    <source>
        <dbReference type="Proteomes" id="UP001519288"/>
    </source>
</evidence>